<gene>
    <name evidence="17" type="ORF">PQG83_08975</name>
</gene>
<feature type="active site" description="Proton acceptor" evidence="14">
    <location>
        <position position="277"/>
    </location>
</feature>
<dbReference type="AlphaFoldDB" id="A0AA96GN15"/>
<dbReference type="Gene3D" id="1.20.58.100">
    <property type="entry name" value="Fumarate reductase/succinate dehydrogenase flavoprotein-like, C-terminal domain"/>
    <property type="match status" value="1"/>
</dbReference>
<evidence type="ECO:0000259" key="15">
    <source>
        <dbReference type="Pfam" id="PF00890"/>
    </source>
</evidence>
<evidence type="ECO:0000256" key="1">
    <source>
        <dbReference type="ARBA" id="ARBA00001974"/>
    </source>
</evidence>
<dbReference type="GO" id="GO:0008177">
    <property type="term" value="F:succinate dehydrogenase (quinone) activity"/>
    <property type="evidence" value="ECO:0007669"/>
    <property type="project" value="UniProtKB-EC"/>
</dbReference>
<dbReference type="SUPFAM" id="SSF46977">
    <property type="entry name" value="Succinate dehydrogenase/fumarate reductase flavoprotein C-terminal domain"/>
    <property type="match status" value="1"/>
</dbReference>
<comment type="pathway">
    <text evidence="3">Carbohydrate metabolism; tricarboxylic acid cycle; fumarate from succinate (bacterial route): step 1/1.</text>
</comment>
<evidence type="ECO:0000313" key="17">
    <source>
        <dbReference type="EMBL" id="WNM63872.1"/>
    </source>
</evidence>
<dbReference type="InterPro" id="IPR037099">
    <property type="entry name" value="Fum_R/Succ_DH_flav-like_C_sf"/>
</dbReference>
<dbReference type="InterPro" id="IPR030664">
    <property type="entry name" value="SdhA/FrdA/AprA"/>
</dbReference>
<dbReference type="Pfam" id="PF02910">
    <property type="entry name" value="Succ_DH_flav_C"/>
    <property type="match status" value="1"/>
</dbReference>
<evidence type="ECO:0000256" key="5">
    <source>
        <dbReference type="ARBA" id="ARBA00012792"/>
    </source>
</evidence>
<dbReference type="PANTHER" id="PTHR11632:SF51">
    <property type="entry name" value="SUCCINATE DEHYDROGENASE [UBIQUINONE] FLAVOPROTEIN SUBUNIT, MITOCHONDRIAL"/>
    <property type="match status" value="1"/>
</dbReference>
<evidence type="ECO:0000256" key="12">
    <source>
        <dbReference type="ARBA" id="ARBA00023136"/>
    </source>
</evidence>
<dbReference type="EMBL" id="CP116968">
    <property type="protein sequence ID" value="WNM63872.1"/>
    <property type="molecule type" value="Genomic_DNA"/>
</dbReference>
<dbReference type="Gene3D" id="3.90.700.10">
    <property type="entry name" value="Succinate dehydrogenase/fumarate reductase flavoprotein, catalytic domain"/>
    <property type="match status" value="1"/>
</dbReference>
<evidence type="ECO:0000256" key="11">
    <source>
        <dbReference type="ARBA" id="ARBA00023002"/>
    </source>
</evidence>
<dbReference type="FunFam" id="1.20.58.100:FF:000001">
    <property type="entry name" value="Succinate dehydrogenase flavoprotein subunit (SdhA)"/>
    <property type="match status" value="1"/>
</dbReference>
<dbReference type="EC" id="1.3.5.1" evidence="5"/>
<keyword evidence="8" id="KW-0285">Flavoprotein</keyword>
<accession>A0AA96GN15</accession>
<dbReference type="Gene3D" id="3.50.50.60">
    <property type="entry name" value="FAD/NAD(P)-binding domain"/>
    <property type="match status" value="1"/>
</dbReference>
<evidence type="ECO:0000256" key="10">
    <source>
        <dbReference type="ARBA" id="ARBA00022982"/>
    </source>
</evidence>
<dbReference type="GO" id="GO:0005886">
    <property type="term" value="C:plasma membrane"/>
    <property type="evidence" value="ECO:0007669"/>
    <property type="project" value="UniProtKB-SubCell"/>
</dbReference>
<evidence type="ECO:0000256" key="4">
    <source>
        <dbReference type="ARBA" id="ARBA00008040"/>
    </source>
</evidence>
<dbReference type="FunFam" id="3.90.700.10:FF:000001">
    <property type="entry name" value="Mitochondrial succinate dehydrogenase flavoprotein subunit"/>
    <property type="match status" value="1"/>
</dbReference>
<evidence type="ECO:0000256" key="13">
    <source>
        <dbReference type="ARBA" id="ARBA00049220"/>
    </source>
</evidence>
<dbReference type="PRINTS" id="PR00411">
    <property type="entry name" value="PNDRDTASEI"/>
</dbReference>
<feature type="domain" description="FAD-dependent oxidoreductase 2 FAD-binding" evidence="15">
    <location>
        <begin position="8"/>
        <end position="390"/>
    </location>
</feature>
<evidence type="ECO:0000259" key="16">
    <source>
        <dbReference type="Pfam" id="PF02910"/>
    </source>
</evidence>
<evidence type="ECO:0000256" key="8">
    <source>
        <dbReference type="ARBA" id="ARBA00022630"/>
    </source>
</evidence>
<feature type="domain" description="Fumarate reductase/succinate dehydrogenase flavoprotein-like C-terminal" evidence="16">
    <location>
        <begin position="445"/>
        <end position="571"/>
    </location>
</feature>
<comment type="subcellular location">
    <subcellularLocation>
        <location evidence="2">Cell inner membrane</location>
        <topology evidence="2">Peripheral membrane protein</topology>
        <orientation evidence="2">Cytoplasmic side</orientation>
    </subcellularLocation>
</comment>
<comment type="similarity">
    <text evidence="4">Belongs to the FAD-dependent oxidoreductase 2 family. FRD/SDH subfamily.</text>
</comment>
<evidence type="ECO:0000256" key="14">
    <source>
        <dbReference type="PIRSR" id="PIRSR000171-1"/>
    </source>
</evidence>
<dbReference type="Proteomes" id="UP001302494">
    <property type="component" value="Chromosome"/>
</dbReference>
<evidence type="ECO:0000256" key="3">
    <source>
        <dbReference type="ARBA" id="ARBA00004894"/>
    </source>
</evidence>
<keyword evidence="11" id="KW-0560">Oxidoreductase</keyword>
<dbReference type="InterPro" id="IPR027477">
    <property type="entry name" value="Succ_DH/fumarate_Rdtase_cat_sf"/>
</dbReference>
<protein>
    <recommendedName>
        <fullName evidence="6">Succinate dehydrogenase flavoprotein subunit</fullName>
        <ecNumber evidence="5">1.3.5.1</ecNumber>
    </recommendedName>
</protein>
<name>A0AA96GN15_9BACT</name>
<dbReference type="GO" id="GO:0050660">
    <property type="term" value="F:flavin adenine dinucleotide binding"/>
    <property type="evidence" value="ECO:0007669"/>
    <property type="project" value="InterPro"/>
</dbReference>
<dbReference type="PANTHER" id="PTHR11632">
    <property type="entry name" value="SUCCINATE DEHYDROGENASE 2 FLAVOPROTEIN SUBUNIT"/>
    <property type="match status" value="1"/>
</dbReference>
<proteinExistence type="inferred from homology"/>
<evidence type="ECO:0000256" key="9">
    <source>
        <dbReference type="ARBA" id="ARBA00022827"/>
    </source>
</evidence>
<sequence>MNASYTYDVLVIGAGLAGMRAALAAHNQGASVAIMTKVHPVRSHSNAAQGGINAALTDRGDHWEDHAFETVKGSDYLSDQDAVEVLAQEAGQDIIALEHMGVIFNRNEEGHLGTRRFGGQKRARTFFVSDFTGQALLHVLYEQTLQANIPVYEEWFATSLVKDDQGRCAGVVAFEIRTGTFALFRAKAVIMATGGLGRVYEPSTNALICTGDGMAVAYRAGAPLMDMEMVQYHPTTLKGKGLLITEAARGEGAYLLNSKGERFMERYAPNMLELASRDVVSRAEQIEINEGRGIKGCVLLDCRHLGRAFLQDRLGQIYAEAKTFANIDLAEEPLPIRPGMHYQMGGIKTDTEGRCWDVQGQWAGVPGLFAAGETACVSLHGGNRLGANSLLDTVVFGRRAGTCAAEYASTIPSPSIPDSAIDADKHLVAGIVSRKGPGERAAAMRLEMGTTMNRHVSVFREEEGMETALHQITQLKARWPDLTIQDKGQVFNTGLIAALELGFMLDCAEAIIVGALTRQESRGAHFRTDYLDRDDEHWLKHVLLYHRPDAPPHVDYLPVRITQWQPQIRVY</sequence>
<dbReference type="Pfam" id="PF00890">
    <property type="entry name" value="FAD_binding_2"/>
    <property type="match status" value="1"/>
</dbReference>
<dbReference type="InterPro" id="IPR015939">
    <property type="entry name" value="Fum_Rdtase/Succ_DH_flav-like_C"/>
</dbReference>
<organism evidence="17 18">
    <name type="scientific">Candidatus Nitrospira neomarina</name>
    <dbReference type="NCBI Taxonomy" id="3020899"/>
    <lineage>
        <taxon>Bacteria</taxon>
        <taxon>Pseudomonadati</taxon>
        <taxon>Nitrospirota</taxon>
        <taxon>Nitrospiria</taxon>
        <taxon>Nitrospirales</taxon>
        <taxon>Nitrospiraceae</taxon>
        <taxon>Nitrospira</taxon>
    </lineage>
</organism>
<dbReference type="PIRSF" id="PIRSF000171">
    <property type="entry name" value="SDHA_APRA_LASPO"/>
    <property type="match status" value="1"/>
</dbReference>
<reference evidence="17 18" key="1">
    <citation type="submission" date="2023-01" db="EMBL/GenBank/DDBJ databases">
        <title>Cultivation and genomic characterization of new, ubiquitous marine nitrite-oxidizing bacteria from the Nitrospirales.</title>
        <authorList>
            <person name="Mueller A.J."/>
            <person name="Daebeler A."/>
            <person name="Herbold C.W."/>
            <person name="Kirkegaard R.H."/>
            <person name="Daims H."/>
        </authorList>
    </citation>
    <scope>NUCLEOTIDE SEQUENCE [LARGE SCALE GENOMIC DNA]</scope>
    <source>
        <strain evidence="17 18">DK</strain>
    </source>
</reference>
<keyword evidence="7" id="KW-0813">Transport</keyword>
<evidence type="ECO:0000256" key="2">
    <source>
        <dbReference type="ARBA" id="ARBA00004515"/>
    </source>
</evidence>
<comment type="cofactor">
    <cofactor evidence="1">
        <name>FAD</name>
        <dbReference type="ChEBI" id="CHEBI:57692"/>
    </cofactor>
</comment>
<dbReference type="SUPFAM" id="SSF51905">
    <property type="entry name" value="FAD/NAD(P)-binding domain"/>
    <property type="match status" value="1"/>
</dbReference>
<dbReference type="RefSeq" id="WP_312748641.1">
    <property type="nucleotide sequence ID" value="NZ_CP116968.1"/>
</dbReference>
<keyword evidence="18" id="KW-1185">Reference proteome</keyword>
<dbReference type="SUPFAM" id="SSF56425">
    <property type="entry name" value="Succinate dehydrogenase/fumarate reductase flavoprotein, catalytic domain"/>
    <property type="match status" value="1"/>
</dbReference>
<evidence type="ECO:0000313" key="18">
    <source>
        <dbReference type="Proteomes" id="UP001302494"/>
    </source>
</evidence>
<keyword evidence="12" id="KW-0472">Membrane</keyword>
<dbReference type="Gene3D" id="4.10.80.40">
    <property type="entry name" value="succinate dehydrogenase protein domain"/>
    <property type="match status" value="1"/>
</dbReference>
<dbReference type="InterPro" id="IPR003952">
    <property type="entry name" value="FRD_SDH_FAD_BS"/>
</dbReference>
<evidence type="ECO:0000256" key="6">
    <source>
        <dbReference type="ARBA" id="ARBA00019965"/>
    </source>
</evidence>
<comment type="catalytic activity">
    <reaction evidence="13">
        <text>a quinone + succinate = fumarate + a quinol</text>
        <dbReference type="Rhea" id="RHEA:40523"/>
        <dbReference type="ChEBI" id="CHEBI:24646"/>
        <dbReference type="ChEBI" id="CHEBI:29806"/>
        <dbReference type="ChEBI" id="CHEBI:30031"/>
        <dbReference type="ChEBI" id="CHEBI:132124"/>
        <dbReference type="EC" id="1.3.5.1"/>
    </reaction>
</comment>
<dbReference type="InterPro" id="IPR003953">
    <property type="entry name" value="FAD-dep_OxRdtase_2_FAD-bd"/>
</dbReference>
<dbReference type="NCBIfam" id="TIGR01812">
    <property type="entry name" value="sdhA_frdA_Gneg"/>
    <property type="match status" value="1"/>
</dbReference>
<dbReference type="GO" id="GO:0022900">
    <property type="term" value="P:electron transport chain"/>
    <property type="evidence" value="ECO:0007669"/>
    <property type="project" value="InterPro"/>
</dbReference>
<dbReference type="KEGG" id="nneo:PQG83_08975"/>
<evidence type="ECO:0000256" key="7">
    <source>
        <dbReference type="ARBA" id="ARBA00022448"/>
    </source>
</evidence>
<dbReference type="InterPro" id="IPR014006">
    <property type="entry name" value="Succ_Dhase_FrdA_Gneg"/>
</dbReference>
<keyword evidence="9" id="KW-0274">FAD</keyword>
<keyword evidence="10" id="KW-0249">Electron transport</keyword>
<dbReference type="InterPro" id="IPR036188">
    <property type="entry name" value="FAD/NAD-bd_sf"/>
</dbReference>
<dbReference type="PROSITE" id="PS00504">
    <property type="entry name" value="FRD_SDH_FAD_BINDING"/>
    <property type="match status" value="1"/>
</dbReference>